<name>M1USR6_9CORY</name>
<dbReference type="InterPro" id="IPR016047">
    <property type="entry name" value="M23ase_b-sheet_dom"/>
</dbReference>
<keyword evidence="6" id="KW-1185">Reference proteome</keyword>
<dbReference type="PANTHER" id="PTHR21666">
    <property type="entry name" value="PEPTIDASE-RELATED"/>
    <property type="match status" value="1"/>
</dbReference>
<dbReference type="GO" id="GO:0004222">
    <property type="term" value="F:metalloendopeptidase activity"/>
    <property type="evidence" value="ECO:0007669"/>
    <property type="project" value="TreeGrafter"/>
</dbReference>
<protein>
    <submittedName>
        <fullName evidence="5">M23 peptidase domain-containing protein</fullName>
    </submittedName>
</protein>
<dbReference type="Pfam" id="PF01551">
    <property type="entry name" value="Peptidase_M23"/>
    <property type="match status" value="1"/>
</dbReference>
<dbReference type="InterPro" id="IPR008258">
    <property type="entry name" value="Transglycosylase_SLT_dom_1"/>
</dbReference>
<dbReference type="Proteomes" id="UP000011760">
    <property type="component" value="Chromosome"/>
</dbReference>
<dbReference type="CDD" id="cd00254">
    <property type="entry name" value="LT-like"/>
    <property type="match status" value="1"/>
</dbReference>
<dbReference type="InterPro" id="IPR058593">
    <property type="entry name" value="ARB_07466-like_C"/>
</dbReference>
<evidence type="ECO:0000259" key="2">
    <source>
        <dbReference type="Pfam" id="PF01464"/>
    </source>
</evidence>
<dbReference type="AlphaFoldDB" id="M1USR6"/>
<dbReference type="PATRIC" id="fig|1121353.3.peg.765"/>
<feature type="domain" description="M23ase beta-sheet core" evidence="3">
    <location>
        <begin position="68"/>
        <end position="168"/>
    </location>
</feature>
<dbReference type="InterPro" id="IPR011055">
    <property type="entry name" value="Dup_hybrid_motif"/>
</dbReference>
<dbReference type="PANTHER" id="PTHR21666:SF270">
    <property type="entry name" value="MUREIN HYDROLASE ACTIVATOR ENVC"/>
    <property type="match status" value="1"/>
</dbReference>
<dbReference type="eggNOG" id="COG0739">
    <property type="taxonomic scope" value="Bacteria"/>
</dbReference>
<gene>
    <name evidence="5" type="ORF">H924_03720</name>
</gene>
<feature type="region of interest" description="Disordered" evidence="1">
    <location>
        <begin position="185"/>
        <end position="207"/>
    </location>
</feature>
<feature type="domain" description="Transglycosylase SLT" evidence="2">
    <location>
        <begin position="390"/>
        <end position="505"/>
    </location>
</feature>
<dbReference type="HOGENOM" id="CLU_024438_0_0_11"/>
<dbReference type="Gene3D" id="1.10.530.10">
    <property type="match status" value="1"/>
</dbReference>
<dbReference type="OrthoDB" id="2989771at2"/>
<evidence type="ECO:0000313" key="5">
    <source>
        <dbReference type="EMBL" id="AGG66192.1"/>
    </source>
</evidence>
<evidence type="ECO:0000256" key="1">
    <source>
        <dbReference type="SAM" id="MobiDB-lite"/>
    </source>
</evidence>
<organism evidence="5 6">
    <name type="scientific">Corynebacterium callunae DSM 20147</name>
    <dbReference type="NCBI Taxonomy" id="1121353"/>
    <lineage>
        <taxon>Bacteria</taxon>
        <taxon>Bacillati</taxon>
        <taxon>Actinomycetota</taxon>
        <taxon>Actinomycetes</taxon>
        <taxon>Mycobacteriales</taxon>
        <taxon>Corynebacteriaceae</taxon>
        <taxon>Corynebacterium</taxon>
    </lineage>
</organism>
<evidence type="ECO:0000259" key="4">
    <source>
        <dbReference type="Pfam" id="PF26571"/>
    </source>
</evidence>
<evidence type="ECO:0000313" key="6">
    <source>
        <dbReference type="Proteomes" id="UP000011760"/>
    </source>
</evidence>
<dbReference type="Pfam" id="PF01464">
    <property type="entry name" value="SLT"/>
    <property type="match status" value="1"/>
</dbReference>
<dbReference type="CDD" id="cd12797">
    <property type="entry name" value="M23_peptidase"/>
    <property type="match status" value="1"/>
</dbReference>
<dbReference type="KEGG" id="ccn:H924_03720"/>
<sequence length="528" mass="55738">MKKVIAIALAIVLFIVILVSAIMSSDEEKCYPSRQPMGSGVPAGAFSLPEANAMDHITSGFRSADRPTHQGLDIAQGAGTPLYAFADGVVSKAGSASGFGQWIVLDHQLDGQLVSTVYGHLFPEDVHVSAGDTVKAGQHIGNEGYNGEVYPPGEQGAHLHFEVWPGGRDAGASVDPMPWLERAVEPGTADSPDTETSPIPTPVLDADSSTRLDETNLQTDAIKLGRALVAQFPEVAAFGGWRANGGYASDHTEGRSIDAMIADYSSSEGIALGNRIRDYVLVNKEAFNVDYVIWRQELFPANGSPYMMEDRHSLTENHFDHVHISVLGAGLPNGSETYDVPGSDGSSPNFATGDCDTNLSAEHVDADLDEATIPEELRRWFQLAGQVCPEVSAPTVTGLVFHESGGFNANAVSPVGAQGYGQFMPGTWASVGAKVDENGQVIGAPGSGSPSDPGDAIMASARYLCEIAESQEPMIASGEISGDPLSLMLAGYNAGPGAVQQYGGVPPYAETQKYVVIVPQEIERFTKV</sequence>
<dbReference type="InterPro" id="IPR023346">
    <property type="entry name" value="Lysozyme-like_dom_sf"/>
</dbReference>
<dbReference type="EMBL" id="CP004354">
    <property type="protein sequence ID" value="AGG66192.1"/>
    <property type="molecule type" value="Genomic_DNA"/>
</dbReference>
<dbReference type="InterPro" id="IPR050570">
    <property type="entry name" value="Cell_wall_metabolism_enzyme"/>
</dbReference>
<dbReference type="Pfam" id="PF26571">
    <property type="entry name" value="VldE"/>
    <property type="match status" value="1"/>
</dbReference>
<dbReference type="eggNOG" id="COG0741">
    <property type="taxonomic scope" value="Bacteria"/>
</dbReference>
<accession>M1USR6</accession>
<proteinExistence type="predicted"/>
<dbReference type="STRING" id="1121353.H924_03720"/>
<feature type="domain" description="ARB-07466-like C-terminal" evidence="4">
    <location>
        <begin position="214"/>
        <end position="319"/>
    </location>
</feature>
<dbReference type="RefSeq" id="WP_015650630.1">
    <property type="nucleotide sequence ID" value="NC_020506.1"/>
</dbReference>
<dbReference type="SUPFAM" id="SSF53955">
    <property type="entry name" value="Lysozyme-like"/>
    <property type="match status" value="1"/>
</dbReference>
<dbReference type="Gene3D" id="2.70.70.10">
    <property type="entry name" value="Glucose Permease (Domain IIA)"/>
    <property type="match status" value="1"/>
</dbReference>
<dbReference type="SUPFAM" id="SSF51261">
    <property type="entry name" value="Duplicated hybrid motif"/>
    <property type="match status" value="1"/>
</dbReference>
<evidence type="ECO:0000259" key="3">
    <source>
        <dbReference type="Pfam" id="PF01551"/>
    </source>
</evidence>
<reference evidence="5 6" key="1">
    <citation type="submission" date="2013-02" db="EMBL/GenBank/DDBJ databases">
        <title>The complete genome sequence of Corynebacterium callunae DSM 20147.</title>
        <authorList>
            <person name="Ruckert C."/>
            <person name="Albersmeier A."/>
            <person name="Kalinowski J."/>
        </authorList>
    </citation>
    <scope>NUCLEOTIDE SEQUENCE [LARGE SCALE GENOMIC DNA]</scope>
    <source>
        <strain evidence="5 6">DSM 20147</strain>
    </source>
</reference>